<dbReference type="InterPro" id="IPR001279">
    <property type="entry name" value="Metallo-B-lactamas"/>
</dbReference>
<keyword evidence="2" id="KW-0479">Metal-binding</keyword>
<dbReference type="Gene3D" id="3.60.15.10">
    <property type="entry name" value="Ribonuclease Z/Hydroxyacylglutathione hydrolase-like"/>
    <property type="match status" value="1"/>
</dbReference>
<comment type="caution">
    <text evidence="6">The sequence shown here is derived from an EMBL/GenBank/DDBJ whole genome shotgun (WGS) entry which is preliminary data.</text>
</comment>
<feature type="domain" description="Metallo-beta-lactamase" evidence="5">
    <location>
        <begin position="12"/>
        <end position="193"/>
    </location>
</feature>
<dbReference type="InterPro" id="IPR051453">
    <property type="entry name" value="MBL_Glyoxalase_II"/>
</dbReference>
<keyword evidence="3" id="KW-0378">Hydrolase</keyword>
<proteinExistence type="predicted"/>
<dbReference type="SUPFAM" id="SSF56281">
    <property type="entry name" value="Metallo-hydrolase/oxidoreductase"/>
    <property type="match status" value="1"/>
</dbReference>
<dbReference type="Proteomes" id="UP001431776">
    <property type="component" value="Unassembled WGS sequence"/>
</dbReference>
<dbReference type="AlphaFoldDB" id="A0AAW6TZ25"/>
<dbReference type="CDD" id="cd06262">
    <property type="entry name" value="metallo-hydrolase-like_MBL-fold"/>
    <property type="match status" value="1"/>
</dbReference>
<dbReference type="GO" id="GO:0046872">
    <property type="term" value="F:metal ion binding"/>
    <property type="evidence" value="ECO:0007669"/>
    <property type="project" value="UniProtKB-KW"/>
</dbReference>
<accession>A0AAW6TZ25</accession>
<keyword evidence="7" id="KW-1185">Reference proteome</keyword>
<evidence type="ECO:0000259" key="5">
    <source>
        <dbReference type="SMART" id="SM00849"/>
    </source>
</evidence>
<evidence type="ECO:0000313" key="6">
    <source>
        <dbReference type="EMBL" id="MDI6450797.1"/>
    </source>
</evidence>
<evidence type="ECO:0000256" key="3">
    <source>
        <dbReference type="ARBA" id="ARBA00022801"/>
    </source>
</evidence>
<gene>
    <name evidence="6" type="ORF">QJ522_17185</name>
</gene>
<dbReference type="GO" id="GO:0016787">
    <property type="term" value="F:hydrolase activity"/>
    <property type="evidence" value="ECO:0007669"/>
    <property type="project" value="UniProtKB-KW"/>
</dbReference>
<evidence type="ECO:0000313" key="7">
    <source>
        <dbReference type="Proteomes" id="UP001431776"/>
    </source>
</evidence>
<reference evidence="6" key="1">
    <citation type="submission" date="2023-05" db="EMBL/GenBank/DDBJ databases">
        <title>Anaerotaeda fermentans gen. nov., sp. nov., a novel anaerobic planctomycete of the new family within the order Sedimentisphaerales isolated from Taman Peninsula, Russia.</title>
        <authorList>
            <person name="Khomyakova M.A."/>
            <person name="Merkel A.Y."/>
            <person name="Slobodkin A.I."/>
        </authorList>
    </citation>
    <scope>NUCLEOTIDE SEQUENCE</scope>
    <source>
        <strain evidence="6">M17dextr</strain>
    </source>
</reference>
<sequence length="213" mass="22861">MKIDRLILGDFETNCYVVRADESARDCVVIDTGLDSREMMAFLAEHRLTPAAVILTHGHVDHIAGLAALRSAFPQVRVYIHKLDGPMLTDSRSNLSRMAMMPFTTAAADVLLADGDTIDEAGIVLKVLHTPGHTPGGICLYAESEGVVFAGDTLFAGGIGRTDFPGGDTEQLLDSIRAKLFVLPDPTAVHPGHAMRTTIGREKASNPFLTPNP</sequence>
<dbReference type="InterPro" id="IPR036866">
    <property type="entry name" value="RibonucZ/Hydroxyglut_hydro"/>
</dbReference>
<organism evidence="6 7">
    <name type="scientific">Anaerobaca lacustris</name>
    <dbReference type="NCBI Taxonomy" id="3044600"/>
    <lineage>
        <taxon>Bacteria</taxon>
        <taxon>Pseudomonadati</taxon>
        <taxon>Planctomycetota</taxon>
        <taxon>Phycisphaerae</taxon>
        <taxon>Sedimentisphaerales</taxon>
        <taxon>Anaerobacaceae</taxon>
        <taxon>Anaerobaca</taxon>
    </lineage>
</organism>
<dbReference type="RefSeq" id="WP_349246207.1">
    <property type="nucleotide sequence ID" value="NZ_JASCXX010000024.1"/>
</dbReference>
<dbReference type="SMART" id="SM00849">
    <property type="entry name" value="Lactamase_B"/>
    <property type="match status" value="1"/>
</dbReference>
<evidence type="ECO:0000256" key="2">
    <source>
        <dbReference type="ARBA" id="ARBA00022723"/>
    </source>
</evidence>
<protein>
    <submittedName>
        <fullName evidence="6">MBL fold metallo-hydrolase</fullName>
    </submittedName>
</protein>
<keyword evidence="4" id="KW-0862">Zinc</keyword>
<comment type="cofactor">
    <cofactor evidence="1">
        <name>Zn(2+)</name>
        <dbReference type="ChEBI" id="CHEBI:29105"/>
    </cofactor>
</comment>
<evidence type="ECO:0000256" key="1">
    <source>
        <dbReference type="ARBA" id="ARBA00001947"/>
    </source>
</evidence>
<dbReference type="EMBL" id="JASCXX010000024">
    <property type="protein sequence ID" value="MDI6450797.1"/>
    <property type="molecule type" value="Genomic_DNA"/>
</dbReference>
<dbReference type="PANTHER" id="PTHR46233">
    <property type="entry name" value="HYDROXYACYLGLUTATHIONE HYDROLASE GLOC"/>
    <property type="match status" value="1"/>
</dbReference>
<name>A0AAW6TZ25_9BACT</name>
<dbReference type="PANTHER" id="PTHR46233:SF3">
    <property type="entry name" value="HYDROXYACYLGLUTATHIONE HYDROLASE GLOC"/>
    <property type="match status" value="1"/>
</dbReference>
<dbReference type="Pfam" id="PF00753">
    <property type="entry name" value="Lactamase_B"/>
    <property type="match status" value="1"/>
</dbReference>
<evidence type="ECO:0000256" key="4">
    <source>
        <dbReference type="ARBA" id="ARBA00022833"/>
    </source>
</evidence>